<sequence length="138" mass="14772">MPLDQQGQKMVVGLTSTGSNKNTDKTDFMNDAQVVWGGTTVIEQGKGPEQGIITLVAKDGTASAVFTGTATMQMQQDGPRINGQGTWEVVSGTGAYENYKGKGNYTRTATSKTDFEGEWKGSLTKGMRDPETTASPRR</sequence>
<keyword evidence="5" id="KW-1185">Reference proteome</keyword>
<organism evidence="2 4">
    <name type="scientific">Methylobacterium oxalidis</name>
    <dbReference type="NCBI Taxonomy" id="944322"/>
    <lineage>
        <taxon>Bacteria</taxon>
        <taxon>Pseudomonadati</taxon>
        <taxon>Pseudomonadota</taxon>
        <taxon>Alphaproteobacteria</taxon>
        <taxon>Hyphomicrobiales</taxon>
        <taxon>Methylobacteriaceae</taxon>
        <taxon>Methylobacterium</taxon>
    </lineage>
</organism>
<dbReference type="Proteomes" id="UP001156856">
    <property type="component" value="Unassembled WGS sequence"/>
</dbReference>
<reference evidence="2 4" key="3">
    <citation type="submission" date="2019-07" db="EMBL/GenBank/DDBJ databases">
        <title>Whole genome shotgun sequence of Methylobacterium oxalidis NBRC 107715.</title>
        <authorList>
            <person name="Hosoyama A."/>
            <person name="Uohara A."/>
            <person name="Ohji S."/>
            <person name="Ichikawa N."/>
        </authorList>
    </citation>
    <scope>NUCLEOTIDE SEQUENCE [LARGE SCALE GENOMIC DNA]</scope>
    <source>
        <strain evidence="2 4">NBRC 107715</strain>
    </source>
</reference>
<proteinExistence type="predicted"/>
<comment type="caution">
    <text evidence="2">The sequence shown here is derived from an EMBL/GenBank/DDBJ whole genome shotgun (WGS) entry which is preliminary data.</text>
</comment>
<reference evidence="3" key="1">
    <citation type="journal article" date="2014" name="Int. J. Syst. Evol. Microbiol.">
        <title>Complete genome of a new Firmicutes species belonging to the dominant human colonic microbiota ('Ruminococcus bicirculans') reveals two chromosomes and a selective capacity to utilize plant glucans.</title>
        <authorList>
            <consortium name="NISC Comparative Sequencing Program"/>
            <person name="Wegmann U."/>
            <person name="Louis P."/>
            <person name="Goesmann A."/>
            <person name="Henrissat B."/>
            <person name="Duncan S.H."/>
            <person name="Flint H.J."/>
        </authorList>
    </citation>
    <scope>NUCLEOTIDE SEQUENCE</scope>
    <source>
        <strain evidence="3">NBRC 107715</strain>
    </source>
</reference>
<dbReference type="Proteomes" id="UP000321960">
    <property type="component" value="Unassembled WGS sequence"/>
</dbReference>
<accession>A0A512JDV0</accession>
<dbReference type="EMBL" id="BSPK01000011">
    <property type="protein sequence ID" value="GLS62493.1"/>
    <property type="molecule type" value="Genomic_DNA"/>
</dbReference>
<evidence type="ECO:0000256" key="1">
    <source>
        <dbReference type="SAM" id="MobiDB-lite"/>
    </source>
</evidence>
<evidence type="ECO:0000313" key="2">
    <source>
        <dbReference type="EMBL" id="GEP08131.1"/>
    </source>
</evidence>
<evidence type="ECO:0000313" key="5">
    <source>
        <dbReference type="Proteomes" id="UP001156856"/>
    </source>
</evidence>
<gene>
    <name evidence="3" type="ORF">GCM10007888_08740</name>
    <name evidence="2" type="ORF">MOX02_61690</name>
</gene>
<feature type="region of interest" description="Disordered" evidence="1">
    <location>
        <begin position="106"/>
        <end position="138"/>
    </location>
</feature>
<dbReference type="EMBL" id="BJZU01000298">
    <property type="protein sequence ID" value="GEP08131.1"/>
    <property type="molecule type" value="Genomic_DNA"/>
</dbReference>
<protein>
    <submittedName>
        <fullName evidence="2">Uncharacterized protein</fullName>
    </submittedName>
</protein>
<evidence type="ECO:0000313" key="4">
    <source>
        <dbReference type="Proteomes" id="UP000321960"/>
    </source>
</evidence>
<dbReference type="AlphaFoldDB" id="A0A512JDV0"/>
<name>A0A512JDV0_9HYPH</name>
<reference evidence="3" key="4">
    <citation type="submission" date="2023-01" db="EMBL/GenBank/DDBJ databases">
        <title>Draft genome sequence of Methylobacterium oxalidis strain NBRC 107715.</title>
        <authorList>
            <person name="Sun Q."/>
            <person name="Mori K."/>
        </authorList>
    </citation>
    <scope>NUCLEOTIDE SEQUENCE</scope>
    <source>
        <strain evidence="3">NBRC 107715</strain>
    </source>
</reference>
<evidence type="ECO:0000313" key="3">
    <source>
        <dbReference type="EMBL" id="GLS62493.1"/>
    </source>
</evidence>
<reference evidence="5" key="2">
    <citation type="journal article" date="2019" name="Int. J. Syst. Evol. Microbiol.">
        <title>The Global Catalogue of Microorganisms (GCM) 10K type strain sequencing project: providing services to taxonomists for standard genome sequencing and annotation.</title>
        <authorList>
            <consortium name="The Broad Institute Genomics Platform"/>
            <consortium name="The Broad Institute Genome Sequencing Center for Infectious Disease"/>
            <person name="Wu L."/>
            <person name="Ma J."/>
        </authorList>
    </citation>
    <scope>NUCLEOTIDE SEQUENCE [LARGE SCALE GENOMIC DNA]</scope>
    <source>
        <strain evidence="5">NBRC 107715</strain>
    </source>
</reference>